<dbReference type="OrthoDB" id="3231855at2759"/>
<dbReference type="InterPro" id="IPR002625">
    <property type="entry name" value="Smr_dom"/>
</dbReference>
<dbReference type="EMBL" id="LAEV01001982">
    <property type="protein sequence ID" value="KKA26759.1"/>
    <property type="molecule type" value="Genomic_DNA"/>
</dbReference>
<dbReference type="Pfam" id="PF01713">
    <property type="entry name" value="Smr"/>
    <property type="match status" value="1"/>
</dbReference>
<evidence type="ECO:0000313" key="3">
    <source>
        <dbReference type="EMBL" id="KKA26759.1"/>
    </source>
</evidence>
<keyword evidence="4" id="KW-1185">Reference proteome</keyword>
<dbReference type="Pfam" id="PF08590">
    <property type="entry name" value="DUF1771"/>
    <property type="match status" value="1"/>
</dbReference>
<evidence type="ECO:0000256" key="1">
    <source>
        <dbReference type="SAM" id="MobiDB-lite"/>
    </source>
</evidence>
<dbReference type="AlphaFoldDB" id="A0A0F4Z891"/>
<evidence type="ECO:0000313" key="4">
    <source>
        <dbReference type="Proteomes" id="UP000033483"/>
    </source>
</evidence>
<feature type="domain" description="Smr" evidence="2">
    <location>
        <begin position="98"/>
        <end position="174"/>
    </location>
</feature>
<dbReference type="SMART" id="SM00463">
    <property type="entry name" value="SMR"/>
    <property type="match status" value="1"/>
</dbReference>
<dbReference type="InterPro" id="IPR053020">
    <property type="entry name" value="Smr_domain_protein"/>
</dbReference>
<feature type="compositionally biased region" description="Polar residues" evidence="1">
    <location>
        <begin position="184"/>
        <end position="206"/>
    </location>
</feature>
<dbReference type="InterPro" id="IPR013899">
    <property type="entry name" value="DUF1771"/>
</dbReference>
<dbReference type="PROSITE" id="PS50828">
    <property type="entry name" value="SMR"/>
    <property type="match status" value="1"/>
</dbReference>
<gene>
    <name evidence="3" type="ORF">TD95_001689</name>
</gene>
<dbReference type="Gene3D" id="3.30.1370.110">
    <property type="match status" value="1"/>
</dbReference>
<evidence type="ECO:0000259" key="2">
    <source>
        <dbReference type="PROSITE" id="PS50828"/>
    </source>
</evidence>
<name>A0A0F4Z891_9PEZI</name>
<dbReference type="InterPro" id="IPR036063">
    <property type="entry name" value="Smr_dom_sf"/>
</dbReference>
<dbReference type="SUPFAM" id="SSF160443">
    <property type="entry name" value="SMR domain-like"/>
    <property type="match status" value="1"/>
</dbReference>
<proteinExistence type="predicted"/>
<sequence>MAARVDQRHQRTFHHNEDGQVEAEYDRLRGLAHSEASERNKCFQQSREAYENGDGAAAKELSNKGKRHARNMDDYNRQASEYIFAENNAPGRVQEDEIDLHGQYVEEAQRIVEKRLKSDRAAGKSRLCVIVGKGIHSNRQIPKIKPTVEEVLDRMGLDYHTDEHNAGRIIVKLNEGVYVPSQKPHYSSGGQHQPQHGNDSQQQPEEGQSLLGTLFSVIEKKCCAVM</sequence>
<dbReference type="SMART" id="SM01162">
    <property type="entry name" value="DUF1771"/>
    <property type="match status" value="1"/>
</dbReference>
<dbReference type="PANTHER" id="PTHR47417:SF1">
    <property type="entry name" value="SMR DOMAIN-CONTAINING PROTEIN YPL199C"/>
    <property type="match status" value="1"/>
</dbReference>
<dbReference type="Proteomes" id="UP000033483">
    <property type="component" value="Unassembled WGS sequence"/>
</dbReference>
<organism evidence="3 4">
    <name type="scientific">Thielaviopsis punctulata</name>
    <dbReference type="NCBI Taxonomy" id="72032"/>
    <lineage>
        <taxon>Eukaryota</taxon>
        <taxon>Fungi</taxon>
        <taxon>Dikarya</taxon>
        <taxon>Ascomycota</taxon>
        <taxon>Pezizomycotina</taxon>
        <taxon>Sordariomycetes</taxon>
        <taxon>Hypocreomycetidae</taxon>
        <taxon>Microascales</taxon>
        <taxon>Ceratocystidaceae</taxon>
        <taxon>Thielaviopsis</taxon>
    </lineage>
</organism>
<reference evidence="3 4" key="1">
    <citation type="submission" date="2015-03" db="EMBL/GenBank/DDBJ databases">
        <authorList>
            <person name="Radwan O."/>
            <person name="Al-Naeli F.A."/>
            <person name="Rendon G.A."/>
            <person name="Fields C."/>
        </authorList>
    </citation>
    <scope>NUCLEOTIDE SEQUENCE [LARGE SCALE GENOMIC DNA]</scope>
    <source>
        <strain evidence="3">CR-DP1</strain>
    </source>
</reference>
<accession>A0A0F4Z891</accession>
<feature type="region of interest" description="Disordered" evidence="1">
    <location>
        <begin position="181"/>
        <end position="206"/>
    </location>
</feature>
<protein>
    <recommendedName>
        <fullName evidence="2">Smr domain-containing protein</fullName>
    </recommendedName>
</protein>
<comment type="caution">
    <text evidence="3">The sequence shown here is derived from an EMBL/GenBank/DDBJ whole genome shotgun (WGS) entry which is preliminary data.</text>
</comment>
<feature type="region of interest" description="Disordered" evidence="1">
    <location>
        <begin position="1"/>
        <end position="21"/>
    </location>
</feature>
<dbReference type="GO" id="GO:0070481">
    <property type="term" value="P:nuclear-transcribed mRNA catabolic process, non-stop decay"/>
    <property type="evidence" value="ECO:0007669"/>
    <property type="project" value="EnsemblFungi"/>
</dbReference>
<dbReference type="PANTHER" id="PTHR47417">
    <property type="entry name" value="SMR DOMAIN-CONTAINING PROTEIN YPL199C"/>
    <property type="match status" value="1"/>
</dbReference>